<reference evidence="1 2" key="1">
    <citation type="journal article" date="2020" name="Cell">
        <title>Large-Scale Comparative Analyses of Tick Genomes Elucidate Their Genetic Diversity and Vector Capacities.</title>
        <authorList>
            <consortium name="Tick Genome and Microbiome Consortium (TIGMIC)"/>
            <person name="Jia N."/>
            <person name="Wang J."/>
            <person name="Shi W."/>
            <person name="Du L."/>
            <person name="Sun Y."/>
            <person name="Zhan W."/>
            <person name="Jiang J.F."/>
            <person name="Wang Q."/>
            <person name="Zhang B."/>
            <person name="Ji P."/>
            <person name="Bell-Sakyi L."/>
            <person name="Cui X.M."/>
            <person name="Yuan T.T."/>
            <person name="Jiang B.G."/>
            <person name="Yang W.F."/>
            <person name="Lam T.T."/>
            <person name="Chang Q.C."/>
            <person name="Ding S.J."/>
            <person name="Wang X.J."/>
            <person name="Zhu J.G."/>
            <person name="Ruan X.D."/>
            <person name="Zhao L."/>
            <person name="Wei J.T."/>
            <person name="Ye R.Z."/>
            <person name="Que T.C."/>
            <person name="Du C.H."/>
            <person name="Zhou Y.H."/>
            <person name="Cheng J.X."/>
            <person name="Dai P.F."/>
            <person name="Guo W.B."/>
            <person name="Han X.H."/>
            <person name="Huang E.J."/>
            <person name="Li L.F."/>
            <person name="Wei W."/>
            <person name="Gao Y.C."/>
            <person name="Liu J.Z."/>
            <person name="Shao H.Z."/>
            <person name="Wang X."/>
            <person name="Wang C.C."/>
            <person name="Yang T.C."/>
            <person name="Huo Q.B."/>
            <person name="Li W."/>
            <person name="Chen H.Y."/>
            <person name="Chen S.E."/>
            <person name="Zhou L.G."/>
            <person name="Ni X.B."/>
            <person name="Tian J.H."/>
            <person name="Sheng Y."/>
            <person name="Liu T."/>
            <person name="Pan Y.S."/>
            <person name="Xia L.Y."/>
            <person name="Li J."/>
            <person name="Zhao F."/>
            <person name="Cao W.C."/>
        </authorList>
    </citation>
    <scope>NUCLEOTIDE SEQUENCE [LARGE SCALE GENOMIC DNA]</scope>
    <source>
        <strain evidence="1">Iper-2018</strain>
    </source>
</reference>
<name>A0AC60NTL1_IXOPE</name>
<evidence type="ECO:0000313" key="2">
    <source>
        <dbReference type="Proteomes" id="UP000805193"/>
    </source>
</evidence>
<protein>
    <submittedName>
        <fullName evidence="1">Uncharacterized protein</fullName>
    </submittedName>
</protein>
<dbReference type="EMBL" id="JABSTQ010011522">
    <property type="protein sequence ID" value="KAG0410414.1"/>
    <property type="molecule type" value="Genomic_DNA"/>
</dbReference>
<accession>A0AC60NTL1</accession>
<keyword evidence="2" id="KW-1185">Reference proteome</keyword>
<proteinExistence type="predicted"/>
<gene>
    <name evidence="1" type="ORF">HPB47_012456</name>
</gene>
<dbReference type="Proteomes" id="UP000805193">
    <property type="component" value="Unassembled WGS sequence"/>
</dbReference>
<organism evidence="1 2">
    <name type="scientific">Ixodes persulcatus</name>
    <name type="common">Taiga tick</name>
    <dbReference type="NCBI Taxonomy" id="34615"/>
    <lineage>
        <taxon>Eukaryota</taxon>
        <taxon>Metazoa</taxon>
        <taxon>Ecdysozoa</taxon>
        <taxon>Arthropoda</taxon>
        <taxon>Chelicerata</taxon>
        <taxon>Arachnida</taxon>
        <taxon>Acari</taxon>
        <taxon>Parasitiformes</taxon>
        <taxon>Ixodida</taxon>
        <taxon>Ixodoidea</taxon>
        <taxon>Ixodidae</taxon>
        <taxon>Ixodinae</taxon>
        <taxon>Ixodes</taxon>
    </lineage>
</organism>
<sequence length="268" mass="29752">MSGWLSQFFAPCTNSDSQSCHLLDQFSVWSRFLSASDMELLGTAPETLSLLCLPYPPTGVIPKNYGPIECILLHWLLKEYCCITHVKVPQIAMFPRFPWNVCFDTLHLNSGLQKLTIDCMTSREQLTMVVLALSSLTDLQELYLSEDVAVLSALSLCSGAREFGAPFTKRTGVPPETDTRARSSCTENFLERELILTGLRPRRLTEFPGAFRGHTSKSGSRAKVVCCLARGAPKGPNLPRARLNHQDALSLDTGSPRTARRQLREYAG</sequence>
<evidence type="ECO:0000313" key="1">
    <source>
        <dbReference type="EMBL" id="KAG0410414.1"/>
    </source>
</evidence>
<comment type="caution">
    <text evidence="1">The sequence shown here is derived from an EMBL/GenBank/DDBJ whole genome shotgun (WGS) entry which is preliminary data.</text>
</comment>